<evidence type="ECO:0000313" key="1">
    <source>
        <dbReference type="EMBL" id="KAJ9582393.1"/>
    </source>
</evidence>
<reference evidence="1" key="2">
    <citation type="submission" date="2023-05" db="EMBL/GenBank/DDBJ databases">
        <authorList>
            <person name="Fouks B."/>
        </authorList>
    </citation>
    <scope>NUCLEOTIDE SEQUENCE</scope>
    <source>
        <strain evidence="1">Stay&amp;Tobe</strain>
        <tissue evidence="1">Testes</tissue>
    </source>
</reference>
<name>A0AAD7ZKU0_DIPPU</name>
<proteinExistence type="predicted"/>
<feature type="non-terminal residue" evidence="1">
    <location>
        <position position="1"/>
    </location>
</feature>
<protein>
    <submittedName>
        <fullName evidence="1">Uncharacterized protein</fullName>
    </submittedName>
</protein>
<dbReference type="AlphaFoldDB" id="A0AAD7ZKU0"/>
<evidence type="ECO:0000313" key="2">
    <source>
        <dbReference type="Proteomes" id="UP001233999"/>
    </source>
</evidence>
<feature type="non-terminal residue" evidence="1">
    <location>
        <position position="67"/>
    </location>
</feature>
<dbReference type="Proteomes" id="UP001233999">
    <property type="component" value="Unassembled WGS sequence"/>
</dbReference>
<reference evidence="1" key="1">
    <citation type="journal article" date="2023" name="IScience">
        <title>Live-bearing cockroach genome reveals convergent evolutionary mechanisms linked to viviparity in insects and beyond.</title>
        <authorList>
            <person name="Fouks B."/>
            <person name="Harrison M.C."/>
            <person name="Mikhailova A.A."/>
            <person name="Marchal E."/>
            <person name="English S."/>
            <person name="Carruthers M."/>
            <person name="Jennings E.C."/>
            <person name="Chiamaka E.L."/>
            <person name="Frigard R.A."/>
            <person name="Pippel M."/>
            <person name="Attardo G.M."/>
            <person name="Benoit J.B."/>
            <person name="Bornberg-Bauer E."/>
            <person name="Tobe S.S."/>
        </authorList>
    </citation>
    <scope>NUCLEOTIDE SEQUENCE</scope>
    <source>
        <strain evidence="1">Stay&amp;Tobe</strain>
    </source>
</reference>
<dbReference type="EMBL" id="JASPKZ010007802">
    <property type="protein sequence ID" value="KAJ9582393.1"/>
    <property type="molecule type" value="Genomic_DNA"/>
</dbReference>
<organism evidence="1 2">
    <name type="scientific">Diploptera punctata</name>
    <name type="common">Pacific beetle cockroach</name>
    <dbReference type="NCBI Taxonomy" id="6984"/>
    <lineage>
        <taxon>Eukaryota</taxon>
        <taxon>Metazoa</taxon>
        <taxon>Ecdysozoa</taxon>
        <taxon>Arthropoda</taxon>
        <taxon>Hexapoda</taxon>
        <taxon>Insecta</taxon>
        <taxon>Pterygota</taxon>
        <taxon>Neoptera</taxon>
        <taxon>Polyneoptera</taxon>
        <taxon>Dictyoptera</taxon>
        <taxon>Blattodea</taxon>
        <taxon>Blaberoidea</taxon>
        <taxon>Blaberidae</taxon>
        <taxon>Diplopterinae</taxon>
        <taxon>Diploptera</taxon>
    </lineage>
</organism>
<accession>A0AAD7ZKU0</accession>
<comment type="caution">
    <text evidence="1">The sequence shown here is derived from an EMBL/GenBank/DDBJ whole genome shotgun (WGS) entry which is preliminary data.</text>
</comment>
<sequence length="67" mass="7341">RIADSISSHMLEEGEGSEVAFIHFAVTVALALLDWKRRSRRSTSSPMASQVTRSNPVVFICGDTICC</sequence>
<keyword evidence="2" id="KW-1185">Reference proteome</keyword>
<gene>
    <name evidence="1" type="ORF">L9F63_003246</name>
</gene>